<dbReference type="SMART" id="SM00729">
    <property type="entry name" value="Elp3"/>
    <property type="match status" value="1"/>
</dbReference>
<keyword evidence="6" id="KW-0408">Iron</keyword>
<dbReference type="EMBL" id="BARW01023850">
    <property type="protein sequence ID" value="GAJ00356.1"/>
    <property type="molecule type" value="Genomic_DNA"/>
</dbReference>
<dbReference type="Gene3D" id="3.80.30.20">
    <property type="entry name" value="tm_1862 like domain"/>
    <property type="match status" value="1"/>
</dbReference>
<evidence type="ECO:0000256" key="6">
    <source>
        <dbReference type="ARBA" id="ARBA00023004"/>
    </source>
</evidence>
<evidence type="ECO:0000256" key="3">
    <source>
        <dbReference type="ARBA" id="ARBA00022679"/>
    </source>
</evidence>
<feature type="non-terminal residue" evidence="9">
    <location>
        <position position="264"/>
    </location>
</feature>
<dbReference type="InterPro" id="IPR058240">
    <property type="entry name" value="rSAM_sf"/>
</dbReference>
<evidence type="ECO:0000259" key="8">
    <source>
        <dbReference type="PROSITE" id="PS51918"/>
    </source>
</evidence>
<keyword evidence="4" id="KW-0949">S-adenosyl-L-methionine</keyword>
<dbReference type="InterPro" id="IPR007197">
    <property type="entry name" value="rSAM"/>
</dbReference>
<keyword evidence="3" id="KW-0808">Transferase</keyword>
<dbReference type="SFLD" id="SFLDG01082">
    <property type="entry name" value="B12-binding_domain_containing"/>
    <property type="match status" value="1"/>
</dbReference>
<proteinExistence type="predicted"/>
<protein>
    <recommendedName>
        <fullName evidence="8">Radical SAM core domain-containing protein</fullName>
    </recommendedName>
</protein>
<dbReference type="SUPFAM" id="SSF102114">
    <property type="entry name" value="Radical SAM enzymes"/>
    <property type="match status" value="1"/>
</dbReference>
<dbReference type="InterPro" id="IPR023404">
    <property type="entry name" value="rSAM_horseshoe"/>
</dbReference>
<gene>
    <name evidence="9" type="ORF">S12H4_39455</name>
</gene>
<dbReference type="GO" id="GO:0051539">
    <property type="term" value="F:4 iron, 4 sulfur cluster binding"/>
    <property type="evidence" value="ECO:0007669"/>
    <property type="project" value="UniProtKB-KW"/>
</dbReference>
<feature type="domain" description="Radical SAM core" evidence="8">
    <location>
        <begin position="13"/>
        <end position="257"/>
    </location>
</feature>
<accession>X1UKC1</accession>
<keyword evidence="2" id="KW-0489">Methyltransferase</keyword>
<dbReference type="AlphaFoldDB" id="X1UKC1"/>
<dbReference type="CDD" id="cd01335">
    <property type="entry name" value="Radical_SAM"/>
    <property type="match status" value="1"/>
</dbReference>
<keyword evidence="5" id="KW-0479">Metal-binding</keyword>
<evidence type="ECO:0000256" key="1">
    <source>
        <dbReference type="ARBA" id="ARBA00001966"/>
    </source>
</evidence>
<dbReference type="InterPro" id="IPR006638">
    <property type="entry name" value="Elp3/MiaA/NifB-like_rSAM"/>
</dbReference>
<evidence type="ECO:0000256" key="7">
    <source>
        <dbReference type="ARBA" id="ARBA00023014"/>
    </source>
</evidence>
<evidence type="ECO:0000256" key="2">
    <source>
        <dbReference type="ARBA" id="ARBA00022603"/>
    </source>
</evidence>
<dbReference type="PANTHER" id="PTHR43409">
    <property type="entry name" value="ANAEROBIC MAGNESIUM-PROTOPORPHYRIN IX MONOMETHYL ESTER CYCLASE-RELATED"/>
    <property type="match status" value="1"/>
</dbReference>
<dbReference type="PANTHER" id="PTHR43409:SF7">
    <property type="entry name" value="BLL1977 PROTEIN"/>
    <property type="match status" value="1"/>
</dbReference>
<evidence type="ECO:0000313" key="9">
    <source>
        <dbReference type="EMBL" id="GAJ00356.1"/>
    </source>
</evidence>
<keyword evidence="7" id="KW-0411">Iron-sulfur</keyword>
<name>X1UKC1_9ZZZZ</name>
<comment type="cofactor">
    <cofactor evidence="1">
        <name>[4Fe-4S] cluster</name>
        <dbReference type="ChEBI" id="CHEBI:49883"/>
    </cofactor>
</comment>
<dbReference type="InterPro" id="IPR034466">
    <property type="entry name" value="Methyltransferase_Class_B"/>
</dbReference>
<dbReference type="GO" id="GO:0003824">
    <property type="term" value="F:catalytic activity"/>
    <property type="evidence" value="ECO:0007669"/>
    <property type="project" value="InterPro"/>
</dbReference>
<sequence>LLKHPFDYIPPDALRIPVATIMTSRGCPAGCTYCCTKLIFTRRMRFRSIKNVVDEIEDAIKNYGFKEIHIMDDCFTVSKKRVFEFRDEIKKRGIETTFLFPNGVRADQVDEDILKVLKDLGLLSLGFGVESGNQRILDNIKKGIKLDRIREAFKLSKKYGFETWGFFMIGLPGENKKTVKDTIDFAKELDPDFAKFLILKPFPGTEVFEQLYQEERIFDFNYDNYGPYTGPVHELPDFTKEEILGLQKKALRRFYLRPSKILKT</sequence>
<organism evidence="9">
    <name type="scientific">marine sediment metagenome</name>
    <dbReference type="NCBI Taxonomy" id="412755"/>
    <lineage>
        <taxon>unclassified sequences</taxon>
        <taxon>metagenomes</taxon>
        <taxon>ecological metagenomes</taxon>
    </lineage>
</organism>
<dbReference type="GO" id="GO:0046872">
    <property type="term" value="F:metal ion binding"/>
    <property type="evidence" value="ECO:0007669"/>
    <property type="project" value="UniProtKB-KW"/>
</dbReference>
<dbReference type="InterPro" id="IPR051198">
    <property type="entry name" value="BchE-like"/>
</dbReference>
<dbReference type="SFLD" id="SFLDS00029">
    <property type="entry name" value="Radical_SAM"/>
    <property type="match status" value="1"/>
</dbReference>
<evidence type="ECO:0000256" key="4">
    <source>
        <dbReference type="ARBA" id="ARBA00022691"/>
    </source>
</evidence>
<dbReference type="PROSITE" id="PS51918">
    <property type="entry name" value="RADICAL_SAM"/>
    <property type="match status" value="1"/>
</dbReference>
<dbReference type="SFLD" id="SFLDG01123">
    <property type="entry name" value="methyltransferase_(Class_B)"/>
    <property type="match status" value="1"/>
</dbReference>
<feature type="non-terminal residue" evidence="9">
    <location>
        <position position="1"/>
    </location>
</feature>
<evidence type="ECO:0000256" key="5">
    <source>
        <dbReference type="ARBA" id="ARBA00022723"/>
    </source>
</evidence>
<comment type="caution">
    <text evidence="9">The sequence shown here is derived from an EMBL/GenBank/DDBJ whole genome shotgun (WGS) entry which is preliminary data.</text>
</comment>
<reference evidence="9" key="1">
    <citation type="journal article" date="2014" name="Front. Microbiol.">
        <title>High frequency of phylogenetically diverse reductive dehalogenase-homologous genes in deep subseafloor sedimentary metagenomes.</title>
        <authorList>
            <person name="Kawai M."/>
            <person name="Futagami T."/>
            <person name="Toyoda A."/>
            <person name="Takaki Y."/>
            <person name="Nishi S."/>
            <person name="Hori S."/>
            <person name="Arai W."/>
            <person name="Tsubouchi T."/>
            <person name="Morono Y."/>
            <person name="Uchiyama I."/>
            <person name="Ito T."/>
            <person name="Fujiyama A."/>
            <person name="Inagaki F."/>
            <person name="Takami H."/>
        </authorList>
    </citation>
    <scope>NUCLEOTIDE SEQUENCE</scope>
    <source>
        <strain evidence="9">Expedition CK06-06</strain>
    </source>
</reference>
<dbReference type="Pfam" id="PF04055">
    <property type="entry name" value="Radical_SAM"/>
    <property type="match status" value="1"/>
</dbReference>